<dbReference type="Pfam" id="PF17656">
    <property type="entry name" value="ChapFlgA_N"/>
    <property type="match status" value="1"/>
</dbReference>
<dbReference type="InterPro" id="IPR013974">
    <property type="entry name" value="SAF"/>
</dbReference>
<keyword evidence="9" id="KW-0966">Cell projection</keyword>
<dbReference type="GO" id="GO:0042597">
    <property type="term" value="C:periplasmic space"/>
    <property type="evidence" value="ECO:0007669"/>
    <property type="project" value="UniProtKB-SubCell"/>
</dbReference>
<dbReference type="NCBIfam" id="TIGR03170">
    <property type="entry name" value="flgA_cterm"/>
    <property type="match status" value="1"/>
</dbReference>
<feature type="domain" description="SAF" evidence="8">
    <location>
        <begin position="97"/>
        <end position="159"/>
    </location>
</feature>
<dbReference type="STRING" id="252474.B1A74_00635"/>
<dbReference type="PANTHER" id="PTHR36307">
    <property type="entry name" value="FLAGELLA BASAL BODY P-RING FORMATION PROTEIN FLGA"/>
    <property type="match status" value="1"/>
</dbReference>
<evidence type="ECO:0000313" key="9">
    <source>
        <dbReference type="EMBL" id="OOC11505.1"/>
    </source>
</evidence>
<keyword evidence="7" id="KW-1005">Bacterial flagellum biogenesis</keyword>
<comment type="function">
    <text evidence="6 7">Involved in the assembly process of the P-ring formation. It may associate with FlgF on the rod constituting a structure essential for the P-ring assembly or may act as a modulator protein for the P-ring assembly.</text>
</comment>
<name>A0A1V3A2E3_9GAMM</name>
<sequence length="222" mass="24512">MLALLAPGAQAEIEPVQNIRDSAERFLHQQLGEHNGDDVEVQLGHVDERLRLKRCDEPLEASLPPGGRPRGNTAVNIRCPGPVTWSVYVPAAVERHAEVVVARRNLSRQQTLGPGDLRMERIETSRQATHYFEDASEVVGLQTRRAIRQGQVIGQQHVNERQVIQRGQRVTILASSGSVTIRMQGEALEDATAGDWIRVRNTSSGREIEGEVQPSGTVRVAL</sequence>
<accession>A0A1V3A2E3</accession>
<comment type="subcellular location">
    <subcellularLocation>
        <location evidence="1 7">Periplasm</location>
    </subcellularLocation>
</comment>
<keyword evidence="9" id="KW-0969">Cilium</keyword>
<dbReference type="SMART" id="SM00858">
    <property type="entry name" value="SAF"/>
    <property type="match status" value="1"/>
</dbReference>
<proteinExistence type="inferred from homology"/>
<dbReference type="PANTHER" id="PTHR36307:SF1">
    <property type="entry name" value="FLAGELLA BASAL BODY P-RING FORMATION PROTEIN FLGA"/>
    <property type="match status" value="1"/>
</dbReference>
<evidence type="ECO:0000256" key="1">
    <source>
        <dbReference type="ARBA" id="ARBA00004418"/>
    </source>
</evidence>
<keyword evidence="10" id="KW-1185">Reference proteome</keyword>
<reference evidence="9 10" key="1">
    <citation type="submission" date="2017-02" db="EMBL/GenBank/DDBJ databases">
        <title>Genomic diversity within the haloalkaliphilic genus Thioalkalivibrio.</title>
        <authorList>
            <person name="Ahn A.-C."/>
            <person name="Meier-Kolthoff J."/>
            <person name="Overmars L."/>
            <person name="Richter M."/>
            <person name="Woyke T."/>
            <person name="Sorokin D.Y."/>
            <person name="Muyzer G."/>
        </authorList>
    </citation>
    <scope>NUCLEOTIDE SEQUENCE [LARGE SCALE GENOMIC DNA]</scope>
    <source>
        <strain evidence="9 10">HL17</strain>
    </source>
</reference>
<dbReference type="OrthoDB" id="1669037at2"/>
<dbReference type="Gene3D" id="3.90.1210.10">
    <property type="entry name" value="Antifreeze-like/N-acetylneuraminic acid synthase C-terminal domain"/>
    <property type="match status" value="1"/>
</dbReference>
<protein>
    <recommendedName>
        <fullName evidence="3 7">Flagella basal body P-ring formation protein FlgA</fullName>
    </recommendedName>
</protein>
<keyword evidence="4" id="KW-0732">Signal</keyword>
<dbReference type="GO" id="GO:0044780">
    <property type="term" value="P:bacterial-type flagellum assembly"/>
    <property type="evidence" value="ECO:0007669"/>
    <property type="project" value="InterPro"/>
</dbReference>
<evidence type="ECO:0000256" key="7">
    <source>
        <dbReference type="RuleBase" id="RU362063"/>
    </source>
</evidence>
<evidence type="ECO:0000256" key="5">
    <source>
        <dbReference type="ARBA" id="ARBA00022764"/>
    </source>
</evidence>
<evidence type="ECO:0000256" key="2">
    <source>
        <dbReference type="ARBA" id="ARBA00010474"/>
    </source>
</evidence>
<evidence type="ECO:0000259" key="8">
    <source>
        <dbReference type="SMART" id="SM00858"/>
    </source>
</evidence>
<evidence type="ECO:0000256" key="6">
    <source>
        <dbReference type="ARBA" id="ARBA00025643"/>
    </source>
</evidence>
<dbReference type="Proteomes" id="UP000189177">
    <property type="component" value="Unassembled WGS sequence"/>
</dbReference>
<dbReference type="Gene3D" id="2.30.30.760">
    <property type="match status" value="1"/>
</dbReference>
<dbReference type="RefSeq" id="WP_018945706.1">
    <property type="nucleotide sequence ID" value="NZ_MUZR01000002.1"/>
</dbReference>
<comment type="similarity">
    <text evidence="2 7">Belongs to the FlgA family.</text>
</comment>
<comment type="caution">
    <text evidence="9">The sequence shown here is derived from an EMBL/GenBank/DDBJ whole genome shotgun (WGS) entry which is preliminary data.</text>
</comment>
<dbReference type="InterPro" id="IPR017585">
    <property type="entry name" value="SAF_FlgA"/>
</dbReference>
<evidence type="ECO:0000256" key="3">
    <source>
        <dbReference type="ARBA" id="ARBA00014754"/>
    </source>
</evidence>
<gene>
    <name evidence="9" type="ORF">B1A74_00635</name>
</gene>
<dbReference type="InterPro" id="IPR041231">
    <property type="entry name" value="FlgA_N"/>
</dbReference>
<dbReference type="CDD" id="cd11614">
    <property type="entry name" value="SAF_CpaB_FlgA_like"/>
    <property type="match status" value="1"/>
</dbReference>
<keyword evidence="9" id="KW-0282">Flagellum</keyword>
<evidence type="ECO:0000313" key="10">
    <source>
        <dbReference type="Proteomes" id="UP000189177"/>
    </source>
</evidence>
<dbReference type="Pfam" id="PF13144">
    <property type="entry name" value="ChapFlgA"/>
    <property type="match status" value="1"/>
</dbReference>
<dbReference type="AlphaFoldDB" id="A0A1V3A2E3"/>
<evidence type="ECO:0000256" key="4">
    <source>
        <dbReference type="ARBA" id="ARBA00022729"/>
    </source>
</evidence>
<dbReference type="EMBL" id="MUZR01000002">
    <property type="protein sequence ID" value="OOC11505.1"/>
    <property type="molecule type" value="Genomic_DNA"/>
</dbReference>
<keyword evidence="5 7" id="KW-0574">Periplasm</keyword>
<organism evidence="9 10">
    <name type="scientific">Thioalkalivibrio halophilus</name>
    <dbReference type="NCBI Taxonomy" id="252474"/>
    <lineage>
        <taxon>Bacteria</taxon>
        <taxon>Pseudomonadati</taxon>
        <taxon>Pseudomonadota</taxon>
        <taxon>Gammaproteobacteria</taxon>
        <taxon>Chromatiales</taxon>
        <taxon>Ectothiorhodospiraceae</taxon>
        <taxon>Thioalkalivibrio</taxon>
    </lineage>
</organism>
<dbReference type="InterPro" id="IPR039246">
    <property type="entry name" value="Flagellar_FlgA"/>
</dbReference>